<dbReference type="EMBL" id="CP010519">
    <property type="protein sequence ID" value="AJE81277.1"/>
    <property type="molecule type" value="Genomic_DNA"/>
</dbReference>
<sequence>MEMIELAARRAGFALDGSQLAAARRLTALGEALTRRRRLLGRAGPVRGLYLWGPVGRGKSWLADTFYESLELRHKHRVHFHEFFREFHTAYARHRGDRAAADLAVAELLGDCRFLYFDEFHVHDPGDAMMIGRVLRSLVDRRTTLLATSNYRPAELLPDPVHHPLFEPAIALLEGHLDAVEVAGPRDHRAARRPGAVRTGFERGGFLRPGTEEQFAAAGLRIPGPAERESLTVRGRGIAARAVRGDLVWFDFHELCSTPTSTLDYLDLADRFGSWVLSGLPRLGPGHRDAAQRFANLVDVLCDRGVRLHLAGEAPPAECLGGGALPLDLDRTVSRLGLLPDLAAPEGSKTPAGA</sequence>
<evidence type="ECO:0008006" key="5">
    <source>
        <dbReference type="Google" id="ProtNLM"/>
    </source>
</evidence>
<dbReference type="GO" id="GO:0051301">
    <property type="term" value="P:cell division"/>
    <property type="evidence" value="ECO:0007669"/>
    <property type="project" value="TreeGrafter"/>
</dbReference>
<organism evidence="3 4">
    <name type="scientific">Streptomyces albus (strain ATCC 21838 / DSM 41398 / FERM P-419 / JCM 4703 / NBRC 107858)</name>
    <dbReference type="NCBI Taxonomy" id="1081613"/>
    <lineage>
        <taxon>Bacteria</taxon>
        <taxon>Bacillati</taxon>
        <taxon>Actinomycetota</taxon>
        <taxon>Actinomycetes</taxon>
        <taxon>Kitasatosporales</taxon>
        <taxon>Streptomycetaceae</taxon>
        <taxon>Streptomyces</taxon>
    </lineage>
</organism>
<dbReference type="GO" id="GO:0005737">
    <property type="term" value="C:cytoplasm"/>
    <property type="evidence" value="ECO:0007669"/>
    <property type="project" value="TreeGrafter"/>
</dbReference>
<keyword evidence="1" id="KW-0547">Nucleotide-binding</keyword>
<dbReference type="Pfam" id="PF03969">
    <property type="entry name" value="AFG1_ATPase"/>
    <property type="match status" value="1"/>
</dbReference>
<dbReference type="GO" id="GO:0016887">
    <property type="term" value="F:ATP hydrolysis activity"/>
    <property type="evidence" value="ECO:0007669"/>
    <property type="project" value="InterPro"/>
</dbReference>
<keyword evidence="2" id="KW-0067">ATP-binding</keyword>
<protein>
    <recommendedName>
        <fullName evidence="5">Cell division protein ZapE</fullName>
    </recommendedName>
</protein>
<gene>
    <name evidence="3" type="ORF">SLNWT_0901</name>
</gene>
<evidence type="ECO:0000313" key="3">
    <source>
        <dbReference type="EMBL" id="AJE81277.1"/>
    </source>
</evidence>
<proteinExistence type="predicted"/>
<reference evidence="3 4" key="1">
    <citation type="submission" date="2015-01" db="EMBL/GenBank/DDBJ databases">
        <title>Enhanced salinomycin production by adjusting the supply of polyketide extender units in Streptomyce albus DSM 41398.</title>
        <authorList>
            <person name="Lu C."/>
        </authorList>
    </citation>
    <scope>NUCLEOTIDE SEQUENCE [LARGE SCALE GENOMIC DNA]</scope>
    <source>
        <strain evidence="4">ATCC 21838 / DSM 41398 / FERM P-419 / JCM 4703 / NBRC 107858</strain>
    </source>
</reference>
<evidence type="ECO:0000256" key="2">
    <source>
        <dbReference type="ARBA" id="ARBA00022840"/>
    </source>
</evidence>
<dbReference type="KEGG" id="sals:SLNWT_0901"/>
<name>A0A0B5ET12_STRA4</name>
<dbReference type="PANTHER" id="PTHR12169:SF6">
    <property type="entry name" value="AFG1-LIKE ATPASE"/>
    <property type="match status" value="1"/>
</dbReference>
<accession>A0A0B5ET12</accession>
<dbReference type="NCBIfam" id="NF040713">
    <property type="entry name" value="ZapE"/>
    <property type="match status" value="1"/>
</dbReference>
<dbReference type="GO" id="GO:0005524">
    <property type="term" value="F:ATP binding"/>
    <property type="evidence" value="ECO:0007669"/>
    <property type="project" value="UniProtKB-KW"/>
</dbReference>
<dbReference type="Proteomes" id="UP000031523">
    <property type="component" value="Chromosome"/>
</dbReference>
<evidence type="ECO:0000313" key="4">
    <source>
        <dbReference type="Proteomes" id="UP000031523"/>
    </source>
</evidence>
<dbReference type="Gene3D" id="3.40.50.300">
    <property type="entry name" value="P-loop containing nucleotide triphosphate hydrolases"/>
    <property type="match status" value="1"/>
</dbReference>
<dbReference type="GO" id="GO:0032153">
    <property type="term" value="C:cell division site"/>
    <property type="evidence" value="ECO:0007669"/>
    <property type="project" value="TreeGrafter"/>
</dbReference>
<evidence type="ECO:0000256" key="1">
    <source>
        <dbReference type="ARBA" id="ARBA00022741"/>
    </source>
</evidence>
<dbReference type="PANTHER" id="PTHR12169">
    <property type="entry name" value="ATPASE N2B"/>
    <property type="match status" value="1"/>
</dbReference>
<dbReference type="AlphaFoldDB" id="A0A0B5ET12"/>
<keyword evidence="4" id="KW-1185">Reference proteome</keyword>
<dbReference type="InterPro" id="IPR005654">
    <property type="entry name" value="ATPase_AFG1-like"/>
</dbReference>
<dbReference type="InterPro" id="IPR027417">
    <property type="entry name" value="P-loop_NTPase"/>
</dbReference>
<dbReference type="SUPFAM" id="SSF52540">
    <property type="entry name" value="P-loop containing nucleoside triphosphate hydrolases"/>
    <property type="match status" value="1"/>
</dbReference>